<keyword evidence="1" id="KW-0472">Membrane</keyword>
<feature type="transmembrane region" description="Helical" evidence="1">
    <location>
        <begin position="59"/>
        <end position="84"/>
    </location>
</feature>
<name>A0ABQ1PQU6_9BACI</name>
<comment type="caution">
    <text evidence="2">The sequence shown here is derived from an EMBL/GenBank/DDBJ whole genome shotgun (WGS) entry which is preliminary data.</text>
</comment>
<evidence type="ECO:0000313" key="3">
    <source>
        <dbReference type="Proteomes" id="UP000642571"/>
    </source>
</evidence>
<accession>A0ABQ1PQU6</accession>
<protein>
    <recommendedName>
        <fullName evidence="4">YesK-like protein</fullName>
    </recommendedName>
</protein>
<evidence type="ECO:0008006" key="4">
    <source>
        <dbReference type="Google" id="ProtNLM"/>
    </source>
</evidence>
<reference evidence="3" key="1">
    <citation type="journal article" date="2019" name="Int. J. Syst. Evol. Microbiol.">
        <title>The Global Catalogue of Microorganisms (GCM) 10K type strain sequencing project: providing services to taxonomists for standard genome sequencing and annotation.</title>
        <authorList>
            <consortium name="The Broad Institute Genomics Platform"/>
            <consortium name="The Broad Institute Genome Sequencing Center for Infectious Disease"/>
            <person name="Wu L."/>
            <person name="Ma J."/>
        </authorList>
    </citation>
    <scope>NUCLEOTIDE SEQUENCE [LARGE SCALE GENOMIC DNA]</scope>
    <source>
        <strain evidence="3">CGMCC 1.15353</strain>
    </source>
</reference>
<evidence type="ECO:0000256" key="1">
    <source>
        <dbReference type="SAM" id="Phobius"/>
    </source>
</evidence>
<gene>
    <name evidence="2" type="ORF">GCM10011389_06290</name>
</gene>
<feature type="transmembrane region" description="Helical" evidence="1">
    <location>
        <begin position="31"/>
        <end position="52"/>
    </location>
</feature>
<evidence type="ECO:0000313" key="2">
    <source>
        <dbReference type="EMBL" id="GGD01661.1"/>
    </source>
</evidence>
<dbReference type="EMBL" id="BMIN01000002">
    <property type="protein sequence ID" value="GGD01661.1"/>
    <property type="molecule type" value="Genomic_DNA"/>
</dbReference>
<dbReference type="Proteomes" id="UP000642571">
    <property type="component" value="Unassembled WGS sequence"/>
</dbReference>
<keyword evidence="3" id="KW-1185">Reference proteome</keyword>
<proteinExistence type="predicted"/>
<dbReference type="RefSeq" id="WP_188650824.1">
    <property type="nucleotide sequence ID" value="NZ_BMIN01000002.1"/>
</dbReference>
<sequence>MDILLISSGSLTLLLSLLVYRLGKKASLWSILLPFVVMLTGLLTIVIAFVIGIGQGPGIALGIIGGSIFFSSFVPFIIGVGVFLSGSSYDR</sequence>
<keyword evidence="1" id="KW-0812">Transmembrane</keyword>
<keyword evidence="1" id="KW-1133">Transmembrane helix</keyword>
<organism evidence="2 3">
    <name type="scientific">Pontibacillus salipaludis</name>
    <dbReference type="NCBI Taxonomy" id="1697394"/>
    <lineage>
        <taxon>Bacteria</taxon>
        <taxon>Bacillati</taxon>
        <taxon>Bacillota</taxon>
        <taxon>Bacilli</taxon>
        <taxon>Bacillales</taxon>
        <taxon>Bacillaceae</taxon>
        <taxon>Pontibacillus</taxon>
    </lineage>
</organism>